<dbReference type="NCBIfam" id="TIGR00254">
    <property type="entry name" value="GGDEF"/>
    <property type="match status" value="1"/>
</dbReference>
<feature type="coiled-coil region" evidence="5">
    <location>
        <begin position="167"/>
        <end position="201"/>
    </location>
</feature>
<dbReference type="HOGENOM" id="CLU_778161_0_0_7"/>
<dbReference type="Gene3D" id="1.10.490.10">
    <property type="entry name" value="Globins"/>
    <property type="match status" value="1"/>
</dbReference>
<accession>Q6ARU5</accession>
<evidence type="ECO:0000259" key="6">
    <source>
        <dbReference type="PROSITE" id="PS50887"/>
    </source>
</evidence>
<dbReference type="Proteomes" id="UP000000602">
    <property type="component" value="Chromosome"/>
</dbReference>
<dbReference type="PROSITE" id="PS50887">
    <property type="entry name" value="GGDEF"/>
    <property type="match status" value="1"/>
</dbReference>
<proteinExistence type="predicted"/>
<evidence type="ECO:0000256" key="3">
    <source>
        <dbReference type="ARBA" id="ARBA00029839"/>
    </source>
</evidence>
<dbReference type="Pfam" id="PF00990">
    <property type="entry name" value="GGDEF"/>
    <property type="match status" value="1"/>
</dbReference>
<dbReference type="InterPro" id="IPR000160">
    <property type="entry name" value="GGDEF_dom"/>
</dbReference>
<evidence type="ECO:0000256" key="5">
    <source>
        <dbReference type="SAM" id="Coils"/>
    </source>
</evidence>
<dbReference type="GO" id="GO:0020037">
    <property type="term" value="F:heme binding"/>
    <property type="evidence" value="ECO:0007669"/>
    <property type="project" value="InterPro"/>
</dbReference>
<dbReference type="GO" id="GO:0052621">
    <property type="term" value="F:diguanylate cyclase activity"/>
    <property type="evidence" value="ECO:0007669"/>
    <property type="project" value="UniProtKB-EC"/>
</dbReference>
<sequence>MKATNYTLIEQLKVTSREIERRKEYLFFTDEDVQVLVSLKEVVSENIEEIVEAFYERVIPFDEMDGVIGDAETLRRLKNYQRSYIKTLFAGQYDEEYVHSRLRVGVVHKRIGVEPKFYISAIHTLLTILREIITKNSSNDCQACVRNLRAVEKIIMFDLSLTFDTYINSLMEETKRSKRELEEYAESLEEVISERTKLLKEQARHDGLTKLLNQHAFYSELRRELARAQRRGYCTVLIYFDLDKFKALNDSEGHRRGDEVLVMVANSMKASLRDNELCARYGGDEFCIILPESTLKEAEKVCQRLCKELEKSLVGTGVSCSMGIAISDTANSHDADTLVKEADKAMYEAKKVGGFSLKIAEGF</sequence>
<name>Q6ARU5_DESPS</name>
<evidence type="ECO:0000256" key="4">
    <source>
        <dbReference type="ARBA" id="ARBA00034247"/>
    </source>
</evidence>
<dbReference type="SMART" id="SM00267">
    <property type="entry name" value="GGDEF"/>
    <property type="match status" value="1"/>
</dbReference>
<dbReference type="SUPFAM" id="SSF55073">
    <property type="entry name" value="Nucleotide cyclase"/>
    <property type="match status" value="1"/>
</dbReference>
<feature type="domain" description="GGDEF" evidence="6">
    <location>
        <begin position="233"/>
        <end position="362"/>
    </location>
</feature>
<dbReference type="FunFam" id="3.30.70.270:FF:000001">
    <property type="entry name" value="Diguanylate cyclase domain protein"/>
    <property type="match status" value="1"/>
</dbReference>
<dbReference type="InterPro" id="IPR043128">
    <property type="entry name" value="Rev_trsase/Diguanyl_cyclase"/>
</dbReference>
<dbReference type="RefSeq" id="WP_011187446.1">
    <property type="nucleotide sequence ID" value="NC_006138.1"/>
</dbReference>
<evidence type="ECO:0000313" key="7">
    <source>
        <dbReference type="EMBL" id="CAG34930.1"/>
    </source>
</evidence>
<dbReference type="AlphaFoldDB" id="Q6ARU5"/>
<dbReference type="eggNOG" id="COG2199">
    <property type="taxonomic scope" value="Bacteria"/>
</dbReference>
<dbReference type="EMBL" id="CR522870">
    <property type="protein sequence ID" value="CAG34930.1"/>
    <property type="molecule type" value="Genomic_DNA"/>
</dbReference>
<dbReference type="PANTHER" id="PTHR45138">
    <property type="entry name" value="REGULATORY COMPONENTS OF SENSORY TRANSDUCTION SYSTEM"/>
    <property type="match status" value="1"/>
</dbReference>
<dbReference type="InterPro" id="IPR050469">
    <property type="entry name" value="Diguanylate_Cyclase"/>
</dbReference>
<dbReference type="OrthoDB" id="9812260at2"/>
<evidence type="ECO:0000256" key="1">
    <source>
        <dbReference type="ARBA" id="ARBA00012528"/>
    </source>
</evidence>
<organism evidence="7 8">
    <name type="scientific">Desulfotalea psychrophila (strain LSv54 / DSM 12343)</name>
    <dbReference type="NCBI Taxonomy" id="177439"/>
    <lineage>
        <taxon>Bacteria</taxon>
        <taxon>Pseudomonadati</taxon>
        <taxon>Thermodesulfobacteriota</taxon>
        <taxon>Desulfobulbia</taxon>
        <taxon>Desulfobulbales</taxon>
        <taxon>Desulfocapsaceae</taxon>
        <taxon>Desulfotalea</taxon>
    </lineage>
</organism>
<dbReference type="GO" id="GO:0019825">
    <property type="term" value="F:oxygen binding"/>
    <property type="evidence" value="ECO:0007669"/>
    <property type="project" value="InterPro"/>
</dbReference>
<dbReference type="Pfam" id="PF11563">
    <property type="entry name" value="Protoglobin"/>
    <property type="match status" value="1"/>
</dbReference>
<dbReference type="Gene3D" id="3.30.70.270">
    <property type="match status" value="1"/>
</dbReference>
<gene>
    <name evidence="7" type="ordered locus">DP0201</name>
</gene>
<dbReference type="SUPFAM" id="SSF46458">
    <property type="entry name" value="Globin-like"/>
    <property type="match status" value="1"/>
</dbReference>
<keyword evidence="8" id="KW-1185">Reference proteome</keyword>
<evidence type="ECO:0000256" key="2">
    <source>
        <dbReference type="ARBA" id="ARBA00015125"/>
    </source>
</evidence>
<comment type="catalytic activity">
    <reaction evidence="4">
        <text>2 GTP = 3',3'-c-di-GMP + 2 diphosphate</text>
        <dbReference type="Rhea" id="RHEA:24898"/>
        <dbReference type="ChEBI" id="CHEBI:33019"/>
        <dbReference type="ChEBI" id="CHEBI:37565"/>
        <dbReference type="ChEBI" id="CHEBI:58805"/>
        <dbReference type="EC" id="2.7.7.65"/>
    </reaction>
</comment>
<protein>
    <recommendedName>
        <fullName evidence="2">Diguanylate cyclase DosC</fullName>
        <ecNumber evidence="1">2.7.7.65</ecNumber>
    </recommendedName>
    <alternativeName>
        <fullName evidence="3">Direct oxygen-sensing cyclase</fullName>
    </alternativeName>
</protein>
<dbReference type="CDD" id="cd01949">
    <property type="entry name" value="GGDEF"/>
    <property type="match status" value="1"/>
</dbReference>
<keyword evidence="5" id="KW-0175">Coiled coil</keyword>
<dbReference type="InterPro" id="IPR044398">
    <property type="entry name" value="Globin-sensor_dom"/>
</dbReference>
<dbReference type="KEGG" id="dps:DP0201"/>
<dbReference type="BRENDA" id="2.7.7.65">
    <property type="organism ID" value="9115"/>
</dbReference>
<reference evidence="8" key="1">
    <citation type="journal article" date="2004" name="Environ. Microbiol.">
        <title>The genome of Desulfotalea psychrophila, a sulfate-reducing bacterium from permanently cold Arctic sediments.</title>
        <authorList>
            <person name="Rabus R."/>
            <person name="Ruepp A."/>
            <person name="Frickey T."/>
            <person name="Rattei T."/>
            <person name="Fartmann B."/>
            <person name="Stark M."/>
            <person name="Bauer M."/>
            <person name="Zibat A."/>
            <person name="Lombardot T."/>
            <person name="Becker I."/>
            <person name="Amann J."/>
            <person name="Gellner K."/>
            <person name="Teeling H."/>
            <person name="Leuschner W.D."/>
            <person name="Gloeckner F.-O."/>
            <person name="Lupas A.N."/>
            <person name="Amann R."/>
            <person name="Klenk H.-P."/>
        </authorList>
    </citation>
    <scope>NUCLEOTIDE SEQUENCE [LARGE SCALE GENOMIC DNA]</scope>
    <source>
        <strain evidence="8">DSM 12343 / LSv54</strain>
    </source>
</reference>
<dbReference type="InterPro" id="IPR029787">
    <property type="entry name" value="Nucleotide_cyclase"/>
</dbReference>
<evidence type="ECO:0000313" key="8">
    <source>
        <dbReference type="Proteomes" id="UP000000602"/>
    </source>
</evidence>
<dbReference type="InterPro" id="IPR009050">
    <property type="entry name" value="Globin-like_sf"/>
</dbReference>
<dbReference type="STRING" id="177439.DP0201"/>
<dbReference type="EC" id="2.7.7.65" evidence="1"/>
<dbReference type="PANTHER" id="PTHR45138:SF9">
    <property type="entry name" value="DIGUANYLATE CYCLASE DGCM-RELATED"/>
    <property type="match status" value="1"/>
</dbReference>
<dbReference type="InterPro" id="IPR012292">
    <property type="entry name" value="Globin/Proto"/>
</dbReference>